<dbReference type="EMBL" id="JACVVK020000668">
    <property type="protein sequence ID" value="KAK7457963.1"/>
    <property type="molecule type" value="Genomic_DNA"/>
</dbReference>
<protein>
    <submittedName>
        <fullName evidence="1">Uncharacterized protein</fullName>
    </submittedName>
</protein>
<evidence type="ECO:0000313" key="1">
    <source>
        <dbReference type="EMBL" id="KAK7457963.1"/>
    </source>
</evidence>
<name>A0ABD0J476_9CAEN</name>
<evidence type="ECO:0000313" key="2">
    <source>
        <dbReference type="Proteomes" id="UP001519460"/>
    </source>
</evidence>
<accession>A0ABD0J476</accession>
<keyword evidence="2" id="KW-1185">Reference proteome</keyword>
<proteinExistence type="predicted"/>
<sequence>MLTADQYPNCSRLIVSVLCTAECRQCARKEREEGKVHVSRVFVCHRVECRVCSHLAVCSSLPCLVRFPLFPMGFSAANTLRKKEFRNSFVTVYHGLTAANIGTEVSLGLGVLDGCRLTVAVAGACQRSANHFHLTFHLLKSICLLSGSSPQ</sequence>
<organism evidence="1 2">
    <name type="scientific">Batillaria attramentaria</name>
    <dbReference type="NCBI Taxonomy" id="370345"/>
    <lineage>
        <taxon>Eukaryota</taxon>
        <taxon>Metazoa</taxon>
        <taxon>Spiralia</taxon>
        <taxon>Lophotrochozoa</taxon>
        <taxon>Mollusca</taxon>
        <taxon>Gastropoda</taxon>
        <taxon>Caenogastropoda</taxon>
        <taxon>Sorbeoconcha</taxon>
        <taxon>Cerithioidea</taxon>
        <taxon>Batillariidae</taxon>
        <taxon>Batillaria</taxon>
    </lineage>
</organism>
<dbReference type="Proteomes" id="UP001519460">
    <property type="component" value="Unassembled WGS sequence"/>
</dbReference>
<comment type="caution">
    <text evidence="1">The sequence shown here is derived from an EMBL/GenBank/DDBJ whole genome shotgun (WGS) entry which is preliminary data.</text>
</comment>
<gene>
    <name evidence="1" type="ORF">BaRGS_00039170</name>
</gene>
<reference evidence="1 2" key="1">
    <citation type="journal article" date="2023" name="Sci. Data">
        <title>Genome assembly of the Korean intertidal mud-creeper Batillaria attramentaria.</title>
        <authorList>
            <person name="Patra A.K."/>
            <person name="Ho P.T."/>
            <person name="Jun S."/>
            <person name="Lee S.J."/>
            <person name="Kim Y."/>
            <person name="Won Y.J."/>
        </authorList>
    </citation>
    <scope>NUCLEOTIDE SEQUENCE [LARGE SCALE GENOMIC DNA]</scope>
    <source>
        <strain evidence="1">Wonlab-2016</strain>
    </source>
</reference>
<dbReference type="AlphaFoldDB" id="A0ABD0J476"/>